<dbReference type="InterPro" id="IPR046347">
    <property type="entry name" value="bZIP_sf"/>
</dbReference>
<organism evidence="3 4">
    <name type="scientific">Trichonephila clavata</name>
    <name type="common">Joro spider</name>
    <name type="synonym">Nephila clavata</name>
    <dbReference type="NCBI Taxonomy" id="2740835"/>
    <lineage>
        <taxon>Eukaryota</taxon>
        <taxon>Metazoa</taxon>
        <taxon>Ecdysozoa</taxon>
        <taxon>Arthropoda</taxon>
        <taxon>Chelicerata</taxon>
        <taxon>Arachnida</taxon>
        <taxon>Araneae</taxon>
        <taxon>Araneomorphae</taxon>
        <taxon>Entelegynae</taxon>
        <taxon>Araneoidea</taxon>
        <taxon>Nephilidae</taxon>
        <taxon>Trichonephila</taxon>
    </lineage>
</organism>
<dbReference type="OrthoDB" id="5970722at2759"/>
<reference evidence="3" key="1">
    <citation type="submission" date="2020-07" db="EMBL/GenBank/DDBJ databases">
        <title>Multicomponent nature underlies the extraordinary mechanical properties of spider dragline silk.</title>
        <authorList>
            <person name="Kono N."/>
            <person name="Nakamura H."/>
            <person name="Mori M."/>
            <person name="Yoshida Y."/>
            <person name="Ohtoshi R."/>
            <person name="Malay A.D."/>
            <person name="Moran D.A.P."/>
            <person name="Tomita M."/>
            <person name="Numata K."/>
            <person name="Arakawa K."/>
        </authorList>
    </citation>
    <scope>NUCLEOTIDE SEQUENCE</scope>
</reference>
<accession>A0A8X6K9D0</accession>
<comment type="caution">
    <text evidence="3">The sequence shown here is derived from an EMBL/GenBank/DDBJ whole genome shotgun (WGS) entry which is preliminary data.</text>
</comment>
<name>A0A8X6K9D0_TRICU</name>
<evidence type="ECO:0000313" key="4">
    <source>
        <dbReference type="Proteomes" id="UP000887116"/>
    </source>
</evidence>
<dbReference type="EMBL" id="BMAO01030271">
    <property type="protein sequence ID" value="GFQ66876.1"/>
    <property type="molecule type" value="Genomic_DNA"/>
</dbReference>
<dbReference type="Gene3D" id="1.20.5.170">
    <property type="match status" value="1"/>
</dbReference>
<dbReference type="PANTHER" id="PTHR45879:SF3">
    <property type="entry name" value="CYCLIC AMP RESPONSE ELEMENT-BINDING PROTEIN B"/>
    <property type="match status" value="1"/>
</dbReference>
<feature type="non-terminal residue" evidence="3">
    <location>
        <position position="1"/>
    </location>
</feature>
<feature type="compositionally biased region" description="Low complexity" evidence="1">
    <location>
        <begin position="102"/>
        <end position="113"/>
    </location>
</feature>
<dbReference type="AlphaFoldDB" id="A0A8X6K9D0"/>
<dbReference type="PANTHER" id="PTHR45879">
    <property type="entry name" value="CYCLIC AMP RESPONSE ELEMENT-BINDING PROTEIN B"/>
    <property type="match status" value="1"/>
</dbReference>
<evidence type="ECO:0000313" key="3">
    <source>
        <dbReference type="EMBL" id="GFQ66876.1"/>
    </source>
</evidence>
<dbReference type="InterPro" id="IPR004827">
    <property type="entry name" value="bZIP"/>
</dbReference>
<dbReference type="SUPFAM" id="SSF57959">
    <property type="entry name" value="Leucine zipper domain"/>
    <property type="match status" value="1"/>
</dbReference>
<feature type="domain" description="BZIP" evidence="2">
    <location>
        <begin position="48"/>
        <end position="62"/>
    </location>
</feature>
<protein>
    <submittedName>
        <fullName evidence="3">Cyclic AMP-responsive element-binding protein 1</fullName>
    </submittedName>
</protein>
<proteinExistence type="predicted"/>
<evidence type="ECO:0000259" key="2">
    <source>
        <dbReference type="PROSITE" id="PS00036"/>
    </source>
</evidence>
<keyword evidence="4" id="KW-1185">Reference proteome</keyword>
<sequence length="113" mass="12653">MVTVSAADLQAYQIRASTPTGGLSQGSLQTIQNPQQLAEEAARKRELRLLKNREAAKECRRKKKSTLSVWKIELQCLRTRTRLSLRSSSPSKSSIAKRTNESLENSSSFFLSL</sequence>
<feature type="region of interest" description="Disordered" evidence="1">
    <location>
        <begin position="84"/>
        <end position="113"/>
    </location>
</feature>
<dbReference type="PROSITE" id="PS00036">
    <property type="entry name" value="BZIP_BASIC"/>
    <property type="match status" value="1"/>
</dbReference>
<dbReference type="GO" id="GO:0005667">
    <property type="term" value="C:transcription regulator complex"/>
    <property type="evidence" value="ECO:0007669"/>
    <property type="project" value="TreeGrafter"/>
</dbReference>
<dbReference type="InterPro" id="IPR001630">
    <property type="entry name" value="Leuzip_CREB"/>
</dbReference>
<dbReference type="GO" id="GO:0000981">
    <property type="term" value="F:DNA-binding transcription factor activity, RNA polymerase II-specific"/>
    <property type="evidence" value="ECO:0007669"/>
    <property type="project" value="TreeGrafter"/>
</dbReference>
<gene>
    <name evidence="3" type="primary">Creb1</name>
    <name evidence="3" type="ORF">TNCT_395731</name>
</gene>
<dbReference type="GO" id="GO:0000978">
    <property type="term" value="F:RNA polymerase II cis-regulatory region sequence-specific DNA binding"/>
    <property type="evidence" value="ECO:0007669"/>
    <property type="project" value="TreeGrafter"/>
</dbReference>
<dbReference type="PRINTS" id="PR00041">
    <property type="entry name" value="LEUZIPPRCREB"/>
</dbReference>
<dbReference type="GO" id="GO:0005634">
    <property type="term" value="C:nucleus"/>
    <property type="evidence" value="ECO:0007669"/>
    <property type="project" value="InterPro"/>
</dbReference>
<evidence type="ECO:0000256" key="1">
    <source>
        <dbReference type="SAM" id="MobiDB-lite"/>
    </source>
</evidence>
<feature type="compositionally biased region" description="Low complexity" evidence="1">
    <location>
        <begin position="84"/>
        <end position="94"/>
    </location>
</feature>
<dbReference type="Proteomes" id="UP000887116">
    <property type="component" value="Unassembled WGS sequence"/>
</dbReference>